<gene>
    <name evidence="2" type="ORF">CEXT_319241</name>
</gene>
<feature type="compositionally biased region" description="Polar residues" evidence="1">
    <location>
        <begin position="51"/>
        <end position="66"/>
    </location>
</feature>
<organism evidence="2 3">
    <name type="scientific">Caerostris extrusa</name>
    <name type="common">Bark spider</name>
    <name type="synonym">Caerostris bankana</name>
    <dbReference type="NCBI Taxonomy" id="172846"/>
    <lineage>
        <taxon>Eukaryota</taxon>
        <taxon>Metazoa</taxon>
        <taxon>Ecdysozoa</taxon>
        <taxon>Arthropoda</taxon>
        <taxon>Chelicerata</taxon>
        <taxon>Arachnida</taxon>
        <taxon>Araneae</taxon>
        <taxon>Araneomorphae</taxon>
        <taxon>Entelegynae</taxon>
        <taxon>Araneoidea</taxon>
        <taxon>Araneidae</taxon>
        <taxon>Caerostris</taxon>
    </lineage>
</organism>
<dbReference type="Proteomes" id="UP001054945">
    <property type="component" value="Unassembled WGS sequence"/>
</dbReference>
<dbReference type="AlphaFoldDB" id="A0AAV4QF32"/>
<reference evidence="2 3" key="1">
    <citation type="submission" date="2021-06" db="EMBL/GenBank/DDBJ databases">
        <title>Caerostris extrusa draft genome.</title>
        <authorList>
            <person name="Kono N."/>
            <person name="Arakawa K."/>
        </authorList>
    </citation>
    <scope>NUCLEOTIDE SEQUENCE [LARGE SCALE GENOMIC DNA]</scope>
</reference>
<accession>A0AAV4QF32</accession>
<evidence type="ECO:0000313" key="2">
    <source>
        <dbReference type="EMBL" id="GIY08323.1"/>
    </source>
</evidence>
<sequence>MWAKAVGHCQGCGVHYCRRGTGNDKENTAPATGDEPAGFTPQWTMDLGIVSPSTDGSNPNVQTRTCSRNRTKASPHDRSSLCSQSSQSSGTSTGSNTSSSSSSSMSEYSVPKKLFGSLL</sequence>
<feature type="region of interest" description="Disordered" evidence="1">
    <location>
        <begin position="20"/>
        <end position="119"/>
    </location>
</feature>
<name>A0AAV4QF32_CAEEX</name>
<feature type="compositionally biased region" description="Low complexity" evidence="1">
    <location>
        <begin position="80"/>
        <end position="109"/>
    </location>
</feature>
<protein>
    <submittedName>
        <fullName evidence="2">Uncharacterized protein</fullName>
    </submittedName>
</protein>
<evidence type="ECO:0000256" key="1">
    <source>
        <dbReference type="SAM" id="MobiDB-lite"/>
    </source>
</evidence>
<comment type="caution">
    <text evidence="2">The sequence shown here is derived from an EMBL/GenBank/DDBJ whole genome shotgun (WGS) entry which is preliminary data.</text>
</comment>
<keyword evidence="3" id="KW-1185">Reference proteome</keyword>
<evidence type="ECO:0000313" key="3">
    <source>
        <dbReference type="Proteomes" id="UP001054945"/>
    </source>
</evidence>
<dbReference type="EMBL" id="BPLR01006231">
    <property type="protein sequence ID" value="GIY08323.1"/>
    <property type="molecule type" value="Genomic_DNA"/>
</dbReference>
<proteinExistence type="predicted"/>